<protein>
    <submittedName>
        <fullName evidence="2">Uncharacterized protein</fullName>
    </submittedName>
</protein>
<dbReference type="EMBL" id="JAAMPI010000111">
    <property type="protein sequence ID" value="KAF4635576.1"/>
    <property type="molecule type" value="Genomic_DNA"/>
</dbReference>
<organism evidence="2 3">
    <name type="scientific">Cudoniella acicularis</name>
    <dbReference type="NCBI Taxonomy" id="354080"/>
    <lineage>
        <taxon>Eukaryota</taxon>
        <taxon>Fungi</taxon>
        <taxon>Dikarya</taxon>
        <taxon>Ascomycota</taxon>
        <taxon>Pezizomycotina</taxon>
        <taxon>Leotiomycetes</taxon>
        <taxon>Helotiales</taxon>
        <taxon>Tricladiaceae</taxon>
        <taxon>Cudoniella</taxon>
    </lineage>
</organism>
<proteinExistence type="predicted"/>
<dbReference type="Proteomes" id="UP000566819">
    <property type="component" value="Unassembled WGS sequence"/>
</dbReference>
<feature type="region of interest" description="Disordered" evidence="1">
    <location>
        <begin position="1"/>
        <end position="20"/>
    </location>
</feature>
<dbReference type="AlphaFoldDB" id="A0A8H4W6W2"/>
<comment type="caution">
    <text evidence="2">The sequence shown here is derived from an EMBL/GenBank/DDBJ whole genome shotgun (WGS) entry which is preliminary data.</text>
</comment>
<evidence type="ECO:0000313" key="2">
    <source>
        <dbReference type="EMBL" id="KAF4635576.1"/>
    </source>
</evidence>
<gene>
    <name evidence="2" type="ORF">G7Y89_g2524</name>
</gene>
<reference evidence="2 3" key="1">
    <citation type="submission" date="2020-03" db="EMBL/GenBank/DDBJ databases">
        <title>Draft Genome Sequence of Cudoniella acicularis.</title>
        <authorList>
            <person name="Buettner E."/>
            <person name="Kellner H."/>
        </authorList>
    </citation>
    <scope>NUCLEOTIDE SEQUENCE [LARGE SCALE GENOMIC DNA]</scope>
    <source>
        <strain evidence="2 3">DSM 108380</strain>
    </source>
</reference>
<dbReference type="OrthoDB" id="3555630at2759"/>
<keyword evidence="3" id="KW-1185">Reference proteome</keyword>
<evidence type="ECO:0000313" key="3">
    <source>
        <dbReference type="Proteomes" id="UP000566819"/>
    </source>
</evidence>
<accession>A0A8H4W6W2</accession>
<sequence>MSTSRGSMEDHIPLSQGHGAPGFNFEFERLNGRDSQLPTPEPVLQSNYSATQDIEEIDVAGFEFELHYGVSGRKAEEILEEILVDMSSHKQIHDWDAKIAPDSVKVLAATARKYLNGDYFGLILGLNTLIAYSMVEEVLLVGGVNERLPARKDMDDTASHIFFTKNAFKKAESLHSSNQISIQDKTDCTTFSQGRIIQMKWYRYIKEHIPHVQMASLLLLYAFCIRLQYEDYGFIRGFIERHLSLRTIVKMPYHWQQEKQKCYRRVSLSCHITYLTMTSNEEGSRKRDSPNSTPPIISQKCENEKNANSIHLSKESSSTLLTIVIPEQSISKEEEIELLRNPKGLWTVLVVNSPSELASDYEPRHNLTPISQFLRGIVASLCTQRINAQLIYGELRDVLADRDNNSIFDDENFTKSTLYHWTIKTCEEVGESISSSLRFMRRVKKSQVDKLCKEAHAHEKLGIDHWSHQIEEEMFGLEDLRAQILALSAQVQESRNAV</sequence>
<name>A0A8H4W6W2_9HELO</name>
<evidence type="ECO:0000256" key="1">
    <source>
        <dbReference type="SAM" id="MobiDB-lite"/>
    </source>
</evidence>